<feature type="transmembrane region" description="Helical" evidence="6">
    <location>
        <begin position="250"/>
        <end position="268"/>
    </location>
</feature>
<sequence length="357" mass="37890">MSKDHTSLPMQNLSLDEKAGHDPITGHRTPSVGTPGHSGMGVQANGNGGILPGGASRPDKKKMHPAVIIALWISLSSSVIVYNKYVLDPARLNFPYPVFLTTFHMAFATVGTRLLAKYTHLLDGLSNVEMTNDRWLKNILPIGALFSASLIFSNMAYLTLGVSFIQMLKAFTPVAVLLISFAFGLKQLSGTLTMIVGCISFGVALASYGQGTFAMEGFVCQVLAIGFESSRLVMIQVLLQGLKMDPLVSLYYFAPVCAAINACVLPFTEGLVPFFEVSNLGPFVLFTNAGVAFGLNIAAVFLIGAASSLTLTLAGVLKDILLIIGSMLLLGDVVTGLQFFGYAIALGGLVAFKTHKG</sequence>
<name>A0A317XQS5_9BASI</name>
<feature type="transmembrane region" description="Helical" evidence="6">
    <location>
        <begin position="336"/>
        <end position="352"/>
    </location>
</feature>
<feature type="transmembrane region" description="Helical" evidence="6">
    <location>
        <begin position="66"/>
        <end position="82"/>
    </location>
</feature>
<accession>A0A317XQS5</accession>
<feature type="transmembrane region" description="Helical" evidence="6">
    <location>
        <begin position="94"/>
        <end position="115"/>
    </location>
</feature>
<feature type="transmembrane region" description="Helical" evidence="6">
    <location>
        <begin position="164"/>
        <end position="185"/>
    </location>
</feature>
<evidence type="ECO:0000313" key="9">
    <source>
        <dbReference type="Proteomes" id="UP000246740"/>
    </source>
</evidence>
<keyword evidence="4 6" id="KW-0472">Membrane</keyword>
<protein>
    <submittedName>
        <fullName evidence="8">TPT-domain-containing protein</fullName>
    </submittedName>
</protein>
<evidence type="ECO:0000256" key="4">
    <source>
        <dbReference type="ARBA" id="ARBA00023136"/>
    </source>
</evidence>
<keyword evidence="2 6" id="KW-0812">Transmembrane</keyword>
<dbReference type="Proteomes" id="UP000246740">
    <property type="component" value="Unassembled WGS sequence"/>
</dbReference>
<feature type="region of interest" description="Disordered" evidence="5">
    <location>
        <begin position="16"/>
        <end position="58"/>
    </location>
</feature>
<dbReference type="AlphaFoldDB" id="A0A317XQS5"/>
<dbReference type="EMBL" id="KZ819193">
    <property type="protein sequence ID" value="PWZ00143.1"/>
    <property type="molecule type" value="Genomic_DNA"/>
</dbReference>
<dbReference type="PANTHER" id="PTHR11132">
    <property type="entry name" value="SOLUTE CARRIER FAMILY 35"/>
    <property type="match status" value="1"/>
</dbReference>
<dbReference type="OrthoDB" id="6418713at2759"/>
<dbReference type="InterPro" id="IPR050186">
    <property type="entry name" value="TPT_transporter"/>
</dbReference>
<feature type="transmembrane region" description="Helical" evidence="6">
    <location>
        <begin position="280"/>
        <end position="302"/>
    </location>
</feature>
<evidence type="ECO:0000259" key="7">
    <source>
        <dbReference type="Pfam" id="PF03151"/>
    </source>
</evidence>
<keyword evidence="9" id="KW-1185">Reference proteome</keyword>
<proteinExistence type="predicted"/>
<feature type="transmembrane region" description="Helical" evidence="6">
    <location>
        <begin position="215"/>
        <end position="238"/>
    </location>
</feature>
<dbReference type="FunCoup" id="A0A317XQS5">
    <property type="interactions" value="347"/>
</dbReference>
<dbReference type="Pfam" id="PF03151">
    <property type="entry name" value="TPT"/>
    <property type="match status" value="1"/>
</dbReference>
<evidence type="ECO:0000256" key="1">
    <source>
        <dbReference type="ARBA" id="ARBA00004141"/>
    </source>
</evidence>
<dbReference type="InParanoid" id="A0A317XQS5"/>
<feature type="domain" description="Sugar phosphate transporter" evidence="7">
    <location>
        <begin position="66"/>
        <end position="350"/>
    </location>
</feature>
<dbReference type="InterPro" id="IPR004853">
    <property type="entry name" value="Sugar_P_trans_dom"/>
</dbReference>
<evidence type="ECO:0000256" key="5">
    <source>
        <dbReference type="SAM" id="MobiDB-lite"/>
    </source>
</evidence>
<reference evidence="8 9" key="1">
    <citation type="journal article" date="2018" name="Mol. Biol. Evol.">
        <title>Broad Genomic Sampling Reveals a Smut Pathogenic Ancestry of the Fungal Clade Ustilaginomycotina.</title>
        <authorList>
            <person name="Kijpornyongpan T."/>
            <person name="Mondo S.J."/>
            <person name="Barry K."/>
            <person name="Sandor L."/>
            <person name="Lee J."/>
            <person name="Lipzen A."/>
            <person name="Pangilinan J."/>
            <person name="LaButti K."/>
            <person name="Hainaut M."/>
            <person name="Henrissat B."/>
            <person name="Grigoriev I.V."/>
            <person name="Spatafora J.W."/>
            <person name="Aime M.C."/>
        </authorList>
    </citation>
    <scope>NUCLEOTIDE SEQUENCE [LARGE SCALE GENOMIC DNA]</scope>
    <source>
        <strain evidence="8 9">MCA 3645</strain>
    </source>
</reference>
<organism evidence="8 9">
    <name type="scientific">Testicularia cyperi</name>
    <dbReference type="NCBI Taxonomy" id="1882483"/>
    <lineage>
        <taxon>Eukaryota</taxon>
        <taxon>Fungi</taxon>
        <taxon>Dikarya</taxon>
        <taxon>Basidiomycota</taxon>
        <taxon>Ustilaginomycotina</taxon>
        <taxon>Ustilaginomycetes</taxon>
        <taxon>Ustilaginales</taxon>
        <taxon>Anthracoideaceae</taxon>
        <taxon>Testicularia</taxon>
    </lineage>
</organism>
<evidence type="ECO:0000256" key="6">
    <source>
        <dbReference type="SAM" id="Phobius"/>
    </source>
</evidence>
<feature type="transmembrane region" description="Helical" evidence="6">
    <location>
        <begin position="135"/>
        <end position="158"/>
    </location>
</feature>
<evidence type="ECO:0000256" key="3">
    <source>
        <dbReference type="ARBA" id="ARBA00022989"/>
    </source>
</evidence>
<dbReference type="GO" id="GO:0016020">
    <property type="term" value="C:membrane"/>
    <property type="evidence" value="ECO:0007669"/>
    <property type="project" value="UniProtKB-SubCell"/>
</dbReference>
<evidence type="ECO:0000313" key="8">
    <source>
        <dbReference type="EMBL" id="PWZ00143.1"/>
    </source>
</evidence>
<evidence type="ECO:0000256" key="2">
    <source>
        <dbReference type="ARBA" id="ARBA00022692"/>
    </source>
</evidence>
<comment type="subcellular location">
    <subcellularLocation>
        <location evidence="1">Membrane</location>
        <topology evidence="1">Multi-pass membrane protein</topology>
    </subcellularLocation>
</comment>
<keyword evidence="3 6" id="KW-1133">Transmembrane helix</keyword>
<feature type="compositionally biased region" description="Basic and acidic residues" evidence="5">
    <location>
        <begin position="16"/>
        <end position="25"/>
    </location>
</feature>
<feature type="transmembrane region" description="Helical" evidence="6">
    <location>
        <begin position="309"/>
        <end position="330"/>
    </location>
</feature>
<gene>
    <name evidence="8" type="ORF">BCV70DRAFT_200298</name>
</gene>